<dbReference type="SUPFAM" id="SSF47413">
    <property type="entry name" value="lambda repressor-like DNA-binding domains"/>
    <property type="match status" value="1"/>
</dbReference>
<dbReference type="Pfam" id="PF00356">
    <property type="entry name" value="LacI"/>
    <property type="match status" value="1"/>
</dbReference>
<evidence type="ECO:0000256" key="2">
    <source>
        <dbReference type="ARBA" id="ARBA00023015"/>
    </source>
</evidence>
<keyword evidence="2" id="KW-0805">Transcription regulation</keyword>
<dbReference type="eggNOG" id="COG1609">
    <property type="taxonomic scope" value="Bacteria"/>
</dbReference>
<dbReference type="InterPro" id="IPR028082">
    <property type="entry name" value="Peripla_BP_I"/>
</dbReference>
<dbReference type="Gene3D" id="1.10.260.40">
    <property type="entry name" value="lambda repressor-like DNA-binding domains"/>
    <property type="match status" value="1"/>
</dbReference>
<keyword evidence="3" id="KW-0238">DNA-binding</keyword>
<keyword evidence="4" id="KW-0804">Transcription</keyword>
<dbReference type="AlphaFoldDB" id="B8D1Y8"/>
<dbReference type="EMBL" id="CP001098">
    <property type="protein sequence ID" value="ACL69215.1"/>
    <property type="molecule type" value="Genomic_DNA"/>
</dbReference>
<sequence>MPVTIKDIAKKANVSVTTVSRVLNNKPDVSEKTKSKILKIINELGYNPNGVARGLVLNRTHTIGLIIPDIRNPFFPEVARGIEDKAKEYGYSVIYCNTDNKKEEEKKAVELLLNKRVDGIILSLSMNNRDELDRIKKQGCPIVQIDRKVPDANYPTVTIDNLISAYNATKHLINLGHKYIAHITGNLDTKTGQDRLNGYKKAMHERGIHISQEWIIEGDYSKESGYKNMKRILNLKNRPTGIFIANDLMAIGAYKAVFESKLNIPEDISIIGHDDIELASLVNPELTTMAQPKYEMGKHAARLLIQEIEGSDQDNNQNILLNTELVVRGSTGGVG</sequence>
<keyword evidence="1" id="KW-0678">Repressor</keyword>
<dbReference type="KEGG" id="hor:Hore_04570"/>
<dbReference type="PROSITE" id="PS50932">
    <property type="entry name" value="HTH_LACI_2"/>
    <property type="match status" value="1"/>
</dbReference>
<protein>
    <submittedName>
        <fullName evidence="6">Transcriptional regulator, LacI family</fullName>
        <ecNumber evidence="6">5.1.1.1</ecNumber>
    </submittedName>
</protein>
<dbReference type="Proteomes" id="UP000000719">
    <property type="component" value="Chromosome"/>
</dbReference>
<evidence type="ECO:0000256" key="3">
    <source>
        <dbReference type="ARBA" id="ARBA00023125"/>
    </source>
</evidence>
<dbReference type="InterPro" id="IPR010982">
    <property type="entry name" value="Lambda_DNA-bd_dom_sf"/>
</dbReference>
<feature type="domain" description="HTH lacI-type" evidence="5">
    <location>
        <begin position="3"/>
        <end position="57"/>
    </location>
</feature>
<dbReference type="EC" id="5.1.1.1" evidence="6"/>
<dbReference type="RefSeq" id="WP_012635403.1">
    <property type="nucleotide sequence ID" value="NC_011899.1"/>
</dbReference>
<organism evidence="6 7">
    <name type="scientific">Halothermothrix orenii (strain H 168 / OCM 544 / DSM 9562)</name>
    <dbReference type="NCBI Taxonomy" id="373903"/>
    <lineage>
        <taxon>Bacteria</taxon>
        <taxon>Bacillati</taxon>
        <taxon>Bacillota</taxon>
        <taxon>Clostridia</taxon>
        <taxon>Halanaerobiales</taxon>
        <taxon>Halothermotrichaceae</taxon>
        <taxon>Halothermothrix</taxon>
    </lineage>
</organism>
<dbReference type="PANTHER" id="PTHR30146">
    <property type="entry name" value="LACI-RELATED TRANSCRIPTIONAL REPRESSOR"/>
    <property type="match status" value="1"/>
</dbReference>
<evidence type="ECO:0000313" key="6">
    <source>
        <dbReference type="EMBL" id="ACL69215.1"/>
    </source>
</evidence>
<dbReference type="GO" id="GO:0008784">
    <property type="term" value="F:alanine racemase activity"/>
    <property type="evidence" value="ECO:0007669"/>
    <property type="project" value="UniProtKB-EC"/>
</dbReference>
<evidence type="ECO:0000313" key="7">
    <source>
        <dbReference type="Proteomes" id="UP000000719"/>
    </source>
</evidence>
<dbReference type="Gene3D" id="3.40.50.2300">
    <property type="match status" value="2"/>
</dbReference>
<proteinExistence type="predicted"/>
<dbReference type="STRING" id="373903.Hore_04570"/>
<accession>B8D1Y8</accession>
<dbReference type="OrthoDB" id="9784962at2"/>
<dbReference type="SMART" id="SM00354">
    <property type="entry name" value="HTH_LACI"/>
    <property type="match status" value="1"/>
</dbReference>
<reference evidence="6 7" key="1">
    <citation type="journal article" date="2009" name="PLoS ONE">
        <title>Genome analysis of the anaerobic thermohalophilic bacterium Halothermothrix orenii.</title>
        <authorList>
            <person name="Mavromatis K."/>
            <person name="Ivanova N."/>
            <person name="Anderson I."/>
            <person name="Lykidis A."/>
            <person name="Hooper S.D."/>
            <person name="Sun H."/>
            <person name="Kunin V."/>
            <person name="Lapidus A."/>
            <person name="Hugenholtz P."/>
            <person name="Patel B."/>
            <person name="Kyrpides N.C."/>
        </authorList>
    </citation>
    <scope>NUCLEOTIDE SEQUENCE [LARGE SCALE GENOMIC DNA]</scope>
    <source>
        <strain evidence="7">H 168 / OCM 544 / DSM 9562</strain>
    </source>
</reference>
<dbReference type="GO" id="GO:0000976">
    <property type="term" value="F:transcription cis-regulatory region binding"/>
    <property type="evidence" value="ECO:0007669"/>
    <property type="project" value="TreeGrafter"/>
</dbReference>
<dbReference type="HOGENOM" id="CLU_037628_6_2_9"/>
<evidence type="ECO:0000259" key="5">
    <source>
        <dbReference type="PROSITE" id="PS50932"/>
    </source>
</evidence>
<dbReference type="PANTHER" id="PTHR30146:SF148">
    <property type="entry name" value="HTH-TYPE TRANSCRIPTIONAL REPRESSOR PURR-RELATED"/>
    <property type="match status" value="1"/>
</dbReference>
<name>B8D1Y8_HALOH</name>
<gene>
    <name evidence="6" type="ordered locus">Hore_04570</name>
</gene>
<dbReference type="CDD" id="cd01392">
    <property type="entry name" value="HTH_LacI"/>
    <property type="match status" value="1"/>
</dbReference>
<keyword evidence="6" id="KW-0413">Isomerase</keyword>
<dbReference type="InterPro" id="IPR046335">
    <property type="entry name" value="LacI/GalR-like_sensor"/>
</dbReference>
<evidence type="ECO:0000256" key="4">
    <source>
        <dbReference type="ARBA" id="ARBA00023163"/>
    </source>
</evidence>
<keyword evidence="7" id="KW-1185">Reference proteome</keyword>
<dbReference type="PROSITE" id="PS00356">
    <property type="entry name" value="HTH_LACI_1"/>
    <property type="match status" value="1"/>
</dbReference>
<dbReference type="SUPFAM" id="SSF53822">
    <property type="entry name" value="Periplasmic binding protein-like I"/>
    <property type="match status" value="1"/>
</dbReference>
<dbReference type="Pfam" id="PF13377">
    <property type="entry name" value="Peripla_BP_3"/>
    <property type="match status" value="1"/>
</dbReference>
<dbReference type="CDD" id="cd06267">
    <property type="entry name" value="PBP1_LacI_sugar_binding-like"/>
    <property type="match status" value="1"/>
</dbReference>
<dbReference type="PRINTS" id="PR00036">
    <property type="entry name" value="HTHLACI"/>
</dbReference>
<evidence type="ECO:0000256" key="1">
    <source>
        <dbReference type="ARBA" id="ARBA00022491"/>
    </source>
</evidence>
<dbReference type="InterPro" id="IPR000843">
    <property type="entry name" value="HTH_LacI"/>
</dbReference>
<dbReference type="GO" id="GO:0003700">
    <property type="term" value="F:DNA-binding transcription factor activity"/>
    <property type="evidence" value="ECO:0007669"/>
    <property type="project" value="TreeGrafter"/>
</dbReference>